<dbReference type="Proteomes" id="UP000823388">
    <property type="component" value="Chromosome 9K"/>
</dbReference>
<organism evidence="2 3">
    <name type="scientific">Panicum virgatum</name>
    <name type="common">Blackwell switchgrass</name>
    <dbReference type="NCBI Taxonomy" id="38727"/>
    <lineage>
        <taxon>Eukaryota</taxon>
        <taxon>Viridiplantae</taxon>
        <taxon>Streptophyta</taxon>
        <taxon>Embryophyta</taxon>
        <taxon>Tracheophyta</taxon>
        <taxon>Spermatophyta</taxon>
        <taxon>Magnoliopsida</taxon>
        <taxon>Liliopsida</taxon>
        <taxon>Poales</taxon>
        <taxon>Poaceae</taxon>
        <taxon>PACMAD clade</taxon>
        <taxon>Panicoideae</taxon>
        <taxon>Panicodae</taxon>
        <taxon>Paniceae</taxon>
        <taxon>Panicinae</taxon>
        <taxon>Panicum</taxon>
        <taxon>Panicum sect. Hiantes</taxon>
    </lineage>
</organism>
<evidence type="ECO:0000313" key="2">
    <source>
        <dbReference type="EMBL" id="KAG2545118.1"/>
    </source>
</evidence>
<dbReference type="InterPro" id="IPR026960">
    <property type="entry name" value="RVT-Znf"/>
</dbReference>
<evidence type="ECO:0000313" key="3">
    <source>
        <dbReference type="Proteomes" id="UP000823388"/>
    </source>
</evidence>
<accession>A0A8T0N8E5</accession>
<feature type="domain" description="Reverse transcriptase zinc-binding" evidence="1">
    <location>
        <begin position="15"/>
        <end position="54"/>
    </location>
</feature>
<dbReference type="PANTHER" id="PTHR47746">
    <property type="entry name" value="ZF-RVT DOMAIN-CONTAINING PROTEIN"/>
    <property type="match status" value="1"/>
</dbReference>
<keyword evidence="3" id="KW-1185">Reference proteome</keyword>
<sequence length="144" mass="16472">MQFDGGASSLYPKTVWHNRVWTADRLLMREWPNSYFCPLCYRNLETAQHLFSECLDPTNWNATDTLMDWFHGLAGDSSSTLAAGSRSLAILMTWSIWKERNARVFKNTEKTVARLVEEIKDEARLWCQAGAKRLAALVVNPSSE</sequence>
<dbReference type="PANTHER" id="PTHR47746:SF88">
    <property type="entry name" value="RNA-DIRECTED DNA POLYMERASE (REVERSE TRANSCRIPTASE)-RELATED FAMILY PROTEIN-RELATED"/>
    <property type="match status" value="1"/>
</dbReference>
<name>A0A8T0N8E5_PANVG</name>
<dbReference type="AlphaFoldDB" id="A0A8T0N8E5"/>
<evidence type="ECO:0000259" key="1">
    <source>
        <dbReference type="Pfam" id="PF13966"/>
    </source>
</evidence>
<comment type="caution">
    <text evidence="2">The sequence shown here is derived from an EMBL/GenBank/DDBJ whole genome shotgun (WGS) entry which is preliminary data.</text>
</comment>
<gene>
    <name evidence="2" type="ORF">PVAP13_9KG408557</name>
</gene>
<protein>
    <recommendedName>
        <fullName evidence="1">Reverse transcriptase zinc-binding domain-containing protein</fullName>
    </recommendedName>
</protein>
<proteinExistence type="predicted"/>
<dbReference type="EMBL" id="CM029053">
    <property type="protein sequence ID" value="KAG2545118.1"/>
    <property type="molecule type" value="Genomic_DNA"/>
</dbReference>
<dbReference type="Pfam" id="PF13966">
    <property type="entry name" value="zf-RVT"/>
    <property type="match status" value="1"/>
</dbReference>
<reference evidence="2" key="1">
    <citation type="submission" date="2020-05" db="EMBL/GenBank/DDBJ databases">
        <title>WGS assembly of Panicum virgatum.</title>
        <authorList>
            <person name="Lovell J.T."/>
            <person name="Jenkins J."/>
            <person name="Shu S."/>
            <person name="Juenger T.E."/>
            <person name="Schmutz J."/>
        </authorList>
    </citation>
    <scope>NUCLEOTIDE SEQUENCE</scope>
    <source>
        <strain evidence="2">AP13</strain>
    </source>
</reference>